<sequence length="231" mass="26428">MIFLLTALSFPNDSGPIYKETLEGRFPVEPFNTLSNLLFLAIVLYFSVKVYKNAKQQAFLAYALPILFIGFVGGTVYHATRSHEIWLLMDWVPIVILCLSASIYFTFKDGENSFQKYGLLALVLLLLFGVKFIDWPHKLATSIGYISTALGLLLPMCIYLVKTKFLFGKYILFAFLSFSGAITFRILDKRSDLFDIGTHWLWHSFGAISVFFLMMYIYKDRLRLSSKNIAS</sequence>
<evidence type="ECO:0000313" key="2">
    <source>
        <dbReference type="Proteomes" id="UP000356253"/>
    </source>
</evidence>
<reference evidence="1" key="1">
    <citation type="submission" date="2019-09" db="EMBL/GenBank/DDBJ databases">
        <authorList>
            <person name="Rodrigo-Torres L."/>
            <person name="Arahal R. D."/>
            <person name="Lucena T."/>
        </authorList>
    </citation>
    <scope>NUCLEOTIDE SEQUENCE</scope>
    <source>
        <strain evidence="1">ISS653</strain>
    </source>
</reference>
<comment type="caution">
    <text evidence="1">The sequence shown here is derived from an EMBL/GenBank/DDBJ whole genome shotgun (WGS) entry which is preliminary data.</text>
</comment>
<organism evidence="1 2">
    <name type="scientific">Mesonia oceanica</name>
    <dbReference type="NCBI Taxonomy" id="2687242"/>
    <lineage>
        <taxon>Bacteria</taxon>
        <taxon>Pseudomonadati</taxon>
        <taxon>Bacteroidota</taxon>
        <taxon>Flavobacteriia</taxon>
        <taxon>Flavobacteriales</taxon>
        <taxon>Flavobacteriaceae</taxon>
        <taxon>Mesonia</taxon>
    </lineage>
</organism>
<keyword evidence="2" id="KW-1185">Reference proteome</keyword>
<proteinExistence type="predicted"/>
<dbReference type="Proteomes" id="UP000356253">
    <property type="component" value="Unassembled WGS sequence"/>
</dbReference>
<protein>
    <submittedName>
        <fullName evidence="1">Uncharacterized protein</fullName>
    </submittedName>
</protein>
<name>A0AC61Y3C2_9FLAO</name>
<dbReference type="EMBL" id="CABVMM010000001">
    <property type="protein sequence ID" value="VVU98960.1"/>
    <property type="molecule type" value="Genomic_DNA"/>
</dbReference>
<evidence type="ECO:0000313" key="1">
    <source>
        <dbReference type="EMBL" id="VVU98960.1"/>
    </source>
</evidence>
<gene>
    <name evidence="1" type="ORF">FVB9532_00209</name>
</gene>
<accession>A0AC61Y3C2</accession>